<feature type="domain" description="Autotransporter" evidence="2">
    <location>
        <begin position="2007"/>
        <end position="2279"/>
    </location>
</feature>
<dbReference type="RefSeq" id="WP_159430513.1">
    <property type="nucleotide sequence ID" value="NZ_FQUG01000008.1"/>
</dbReference>
<feature type="compositionally biased region" description="Low complexity" evidence="1">
    <location>
        <begin position="1598"/>
        <end position="1607"/>
    </location>
</feature>
<feature type="compositionally biased region" description="Gly residues" evidence="1">
    <location>
        <begin position="1569"/>
        <end position="1579"/>
    </location>
</feature>
<feature type="compositionally biased region" description="Basic and acidic residues" evidence="1">
    <location>
        <begin position="1486"/>
        <end position="1506"/>
    </location>
</feature>
<organism evidence="3 4">
    <name type="scientific">Schwartzia succinivorans DSM 10502</name>
    <dbReference type="NCBI Taxonomy" id="1123243"/>
    <lineage>
        <taxon>Bacteria</taxon>
        <taxon>Bacillati</taxon>
        <taxon>Bacillota</taxon>
        <taxon>Negativicutes</taxon>
        <taxon>Selenomonadales</taxon>
        <taxon>Selenomonadaceae</taxon>
        <taxon>Schwartzia</taxon>
    </lineage>
</organism>
<dbReference type="EMBL" id="FQUG01000008">
    <property type="protein sequence ID" value="SHF17390.1"/>
    <property type="molecule type" value="Genomic_DNA"/>
</dbReference>
<evidence type="ECO:0000313" key="4">
    <source>
        <dbReference type="Proteomes" id="UP000184404"/>
    </source>
</evidence>
<evidence type="ECO:0000313" key="3">
    <source>
        <dbReference type="EMBL" id="SHF17390.1"/>
    </source>
</evidence>
<dbReference type="PROSITE" id="PS51208">
    <property type="entry name" value="AUTOTRANSPORTER"/>
    <property type="match status" value="1"/>
</dbReference>
<accession>A0A1M4ZH71</accession>
<evidence type="ECO:0000259" key="2">
    <source>
        <dbReference type="PROSITE" id="PS51208"/>
    </source>
</evidence>
<dbReference type="OrthoDB" id="1666947at2"/>
<dbReference type="SUPFAM" id="SSF103515">
    <property type="entry name" value="Autotransporter"/>
    <property type="match status" value="1"/>
</dbReference>
<protein>
    <recommendedName>
        <fullName evidence="2">Autotransporter domain-containing protein</fullName>
    </recommendedName>
</protein>
<reference evidence="3 4" key="1">
    <citation type="submission" date="2016-11" db="EMBL/GenBank/DDBJ databases">
        <authorList>
            <person name="Jaros S."/>
            <person name="Januszkiewicz K."/>
            <person name="Wedrychowicz H."/>
        </authorList>
    </citation>
    <scope>NUCLEOTIDE SEQUENCE [LARGE SCALE GENOMIC DNA]</scope>
    <source>
        <strain evidence="3 4">DSM 10502</strain>
    </source>
</reference>
<evidence type="ECO:0000256" key="1">
    <source>
        <dbReference type="SAM" id="MobiDB-lite"/>
    </source>
</evidence>
<dbReference type="STRING" id="1123243.SAMN02745190_02016"/>
<proteinExistence type="predicted"/>
<gene>
    <name evidence="3" type="ORF">SAMN02745190_02016</name>
</gene>
<dbReference type="InterPro" id="IPR005546">
    <property type="entry name" value="Autotransporte_beta"/>
</dbReference>
<feature type="compositionally biased region" description="Low complexity" evidence="1">
    <location>
        <begin position="38"/>
        <end position="49"/>
    </location>
</feature>
<feature type="region of interest" description="Disordered" evidence="1">
    <location>
        <begin position="38"/>
        <end position="69"/>
    </location>
</feature>
<keyword evidence="4" id="KW-1185">Reference proteome</keyword>
<name>A0A1M4ZH71_9FIRM</name>
<feature type="compositionally biased region" description="Low complexity" evidence="1">
    <location>
        <begin position="1580"/>
        <end position="1589"/>
    </location>
</feature>
<sequence length="2279" mass="233515">MSRKERERERKLTSLILTGLMLSNGMFFSPVAEGGSYNASGPSSAPGSGLTKTRVESQDVVHPSTQSEGDTVTFSYTGNDYYTNSCILSAAVGSATSFKNRHVVVSAGSGKLPQLYCGYNTKVGGTVENCTVIVNGGNVGSIIGGFCSSGSTSSVRGCVVTIRGDSAGKIRGGQSSGDVIGNSVIIEGGNFDIDWIMGGQSTSGGAADGNTVAINGQFTGTIKELWGGNTSGANKSTNNVLSIGTNGINLGSTNAMCFQVLKVTEGVQFTPGNTAAFTTTGKITKGNDSTNNRPDKIDITDFTLADDASTGTMTLFHAGTDFSGIKVVRKNGDTEETVINGLTTAEQTVKEDEESTAETRTDVAFTYKNKQSMYVANSNHDIVYKNADSVSKVTLGTVAWNSSTAARVVAANTFSFDGNTAIDASGLTFSGTTTFTADPLAGTGQSMTLLSGATNITNGHVEPIGEGKGVVNAKVTTNGMTLNGTATGDLSVSGGNVKYTLNSGTLTSVDLAGWTGTGITLDDGWSSGLTGGTGNESINADNFTNPTSNKDIITATAGFFNDNQIKGNKKYNPGTELVDDIDKGVTLTGYKSGGVKASDDGAKLQFFAGAMDTRSVSLGDVTWGDGRTVDTSYNFANTTGVDASNLNFTGFKSPDSANTVKKNDTIALLSDATNLAANLTVTGTPHSQSISYTDGTGVKLSGTMTGTVSTSATAGVGKVEYTVTGKTLENVDLSNWNGTAVGNIDTSWEPGTTTGIAVDTGNFDTPTTGGDVDIFTLDPTGSLVFGEVTGDKAYSEGGSFSGDEKNGVTLSGTKSGGIKKSDDSKKLTYKVETKNATSIDLGGMTWGTGRAAETNYDFGGVTSVNANNLSFTFTGDTVNTVAKDTTWSLLTGAKNLGGDILVSGSPRSQTVSYTDSTQGIKLTGTLTGDVSTSSTGTTGTVDYKVTGKSLDKLDLTGWKGSGVTIDSSWGPSTSGGGIDVDAGVFTTTPSTDTTIMTLTGDGLEFGNVTGTKAYKDNERVSGDEVEGVTLSGMKSGGVKVDDTDKKKLLYKAEHTKVDKVDLGGMTWGTSRNMSAAYDFNNVGNGGIDASKLTFTFDNDTINSLNPGTSGTTLISNATGLGNGLTVTGSPRSQSVGYNAANGVTIGGTVTGNVTTESEKVKYSVTGKSVDSVNISNWDYNGTPYNVSTNHWTKNTEGISVTGSGFTQPPTGAVADYTILLSNVDDFFTNAKIDDSIKYKPSGTYSETDSGITLSGQQAKGVIASDDGQSLIYRVGAASISSIVLGSAVYTKDGVYLDKSGAFYDYSNVSTLNTGSFSISMTQDQKKGAAVGDSMTLLKGNGTLNDIAGKEAGANNYSYEKAAGLSVDGKVTGNVSASGGNVLYTVADNSAMGLNFSTVGWGSGYTREGTEVFTKAVVDASNITFSGMDSLSAGDKMELVSNFGDSVNKTRGGVFTLSNGKTGKGHAYWEGGKLWYVVDRGTDEAPAADKDAIKEGGDVSGGEKKGDVTGGEATGNGTAKENETNVENGAKIKTNDDGTGGDVIGGRSDNGPSTGNTANVKGGSEVEGDVMGGHSDGGNTTGNTANVTGGSKVGGDVTGGSSTNGTSVQNTANVSGGEVDGNVYGGKSGGDVTSNTASVTNSDVKGNVYGGKSGSGEASSNTAEVTGGTVDGAVYGGYSETGTASNNTVTARNVNIRDYLYGGKSKIRSSEDSVNFEDGTVLGIIGGGCAEAVNNTVTVANGTVQEHAFGAFAEETAAGNIVTMTGGTVNGSVIGGYGGTTAADSNTVNLSGGTVLGNTFASSTLGGLTIDGGVYGGYSESGTTKNNTVNLSGTADISSTGLFGGNKEYTGNILNVGAASAWTGGGQSVKNISNFETVNFKAAPWSTSKAAVTISDGTASDLSHATVSASNIAFSGATKVSKGDTMTLLDQSSAANKAATVTEASEYTMGTALTGTGKVTKDATTGNVLYEIESVGLSEQTHNTVMASEAGMVAINAGNDFINSATERMFRKENIGADGVYSYAKLGGSSIEQETGSHVNVNMWNGIVSVGKKTEKGNSTIDYGAFVEHGKGSFTTHNGAERGDGKVDYTGGGLLGRITNKDGLYYEGSIRVGSVREDTSNLLRAGDQTYGYNERSNYLGFHLGAGKQVAVKNGDTVEVYGRYFFNHKNGIDFTADGDKYDLDAVNSHILRAGARYTMKRDKWNFYGDLSYEHEFDGKAEGSVNGMTIRGADTSGGSARLELGATFKESADSPWSLSLDMTGYAGHKKGFKGGVSMNFAF</sequence>
<feature type="compositionally biased region" description="Polar residues" evidence="1">
    <location>
        <begin position="1549"/>
        <end position="1558"/>
    </location>
</feature>
<dbReference type="Proteomes" id="UP000184404">
    <property type="component" value="Unassembled WGS sequence"/>
</dbReference>
<feature type="region of interest" description="Disordered" evidence="1">
    <location>
        <begin position="1486"/>
        <end position="1619"/>
    </location>
</feature>
<dbReference type="InterPro" id="IPR036709">
    <property type="entry name" value="Autotransporte_beta_dom_sf"/>
</dbReference>